<sequence length="416" mass="46223">MSFGTNRLGMLLKGYPRISESFISTEILLLESLGVPIEIFSLRQPRETFCHDHVTKIAAPVTYLPEYVLPNLATLFRSNMRLWRTLGAHYPGCFRDALKRAYERRAVATVRHFLQAGHLATTRLAGSKVSHIHAHFCHTPASVAFFASGLTGLPFSFTAHAKDIYTSDPEQLSRKIRRARFVVTCTRYNAAHLAQIAGDAAIRTPIHTIYHGIDPELFAFGTEAPAGPPYEILSVGRMVPKKGYDDLLLALKILDGEGFDFRFTHIGSGEEKPRLKTLTRDLGLSPRVRMLGTLPHRDVIDRYRRAHCFALACKVAENGDRDGIPNVLIEAMAVGLPVVATAVSAIPELVENGKTGTLVESGNPAAMARALRRVLENPEQRMPSVTAARKRVEEDFDNRRCILKLHALFKRVLDAP</sequence>
<evidence type="ECO:0000313" key="4">
    <source>
        <dbReference type="Proteomes" id="UP000001784"/>
    </source>
</evidence>
<dbReference type="PANTHER" id="PTHR12526">
    <property type="entry name" value="GLYCOSYLTRANSFERASE"/>
    <property type="match status" value="1"/>
</dbReference>
<dbReference type="AlphaFoldDB" id="A0LQ73"/>
<dbReference type="PANTHER" id="PTHR12526:SF630">
    <property type="entry name" value="GLYCOSYLTRANSFERASE"/>
    <property type="match status" value="1"/>
</dbReference>
<gene>
    <name evidence="3" type="ordered locus">Sfum_3906</name>
</gene>
<dbReference type="SUPFAM" id="SSF53756">
    <property type="entry name" value="UDP-Glycosyltransferase/glycogen phosphorylase"/>
    <property type="match status" value="1"/>
</dbReference>
<feature type="domain" description="Glycosyltransferase subfamily 4-like N-terminal" evidence="2">
    <location>
        <begin position="111"/>
        <end position="216"/>
    </location>
</feature>
<dbReference type="Pfam" id="PF00534">
    <property type="entry name" value="Glycos_transf_1"/>
    <property type="match status" value="1"/>
</dbReference>
<dbReference type="InterPro" id="IPR001296">
    <property type="entry name" value="Glyco_trans_1"/>
</dbReference>
<dbReference type="Gene3D" id="3.40.50.2000">
    <property type="entry name" value="Glycogen Phosphorylase B"/>
    <property type="match status" value="2"/>
</dbReference>
<dbReference type="GO" id="GO:0016757">
    <property type="term" value="F:glycosyltransferase activity"/>
    <property type="evidence" value="ECO:0007669"/>
    <property type="project" value="InterPro"/>
</dbReference>
<evidence type="ECO:0000259" key="1">
    <source>
        <dbReference type="Pfam" id="PF00534"/>
    </source>
</evidence>
<protein>
    <submittedName>
        <fullName evidence="3">Glycosyl transferase, group 1</fullName>
    </submittedName>
</protein>
<dbReference type="InterPro" id="IPR028098">
    <property type="entry name" value="Glyco_trans_4-like_N"/>
</dbReference>
<accession>A0LQ73</accession>
<dbReference type="CAZy" id="GT4">
    <property type="family name" value="Glycosyltransferase Family 4"/>
</dbReference>
<dbReference type="EMBL" id="CP000478">
    <property type="protein sequence ID" value="ABK19575.1"/>
    <property type="molecule type" value="Genomic_DNA"/>
</dbReference>
<evidence type="ECO:0000313" key="3">
    <source>
        <dbReference type="EMBL" id="ABK19575.1"/>
    </source>
</evidence>
<dbReference type="STRING" id="335543.Sfum_3906"/>
<dbReference type="eggNOG" id="COG0438">
    <property type="taxonomic scope" value="Bacteria"/>
</dbReference>
<proteinExistence type="predicted"/>
<organism evidence="3 4">
    <name type="scientific">Syntrophobacter fumaroxidans (strain DSM 10017 / MPOB)</name>
    <dbReference type="NCBI Taxonomy" id="335543"/>
    <lineage>
        <taxon>Bacteria</taxon>
        <taxon>Pseudomonadati</taxon>
        <taxon>Thermodesulfobacteriota</taxon>
        <taxon>Syntrophobacteria</taxon>
        <taxon>Syntrophobacterales</taxon>
        <taxon>Syntrophobacteraceae</taxon>
        <taxon>Syntrophobacter</taxon>
    </lineage>
</organism>
<dbReference type="HOGENOM" id="CLU_009583_14_2_7"/>
<name>A0LQ73_SYNFM</name>
<keyword evidence="3" id="KW-0808">Transferase</keyword>
<keyword evidence="4" id="KW-1185">Reference proteome</keyword>
<dbReference type="RefSeq" id="WP_011700691.1">
    <property type="nucleotide sequence ID" value="NC_008554.1"/>
</dbReference>
<dbReference type="Proteomes" id="UP000001784">
    <property type="component" value="Chromosome"/>
</dbReference>
<dbReference type="Pfam" id="PF13439">
    <property type="entry name" value="Glyco_transf_4"/>
    <property type="match status" value="1"/>
</dbReference>
<reference evidence="3 4" key="1">
    <citation type="submission" date="2006-10" db="EMBL/GenBank/DDBJ databases">
        <title>Complete sequence of Syntrophobacter fumaroxidans MPOB.</title>
        <authorList>
            <consortium name="US DOE Joint Genome Institute"/>
            <person name="Copeland A."/>
            <person name="Lucas S."/>
            <person name="Lapidus A."/>
            <person name="Barry K."/>
            <person name="Detter J.C."/>
            <person name="Glavina del Rio T."/>
            <person name="Hammon N."/>
            <person name="Israni S."/>
            <person name="Pitluck S."/>
            <person name="Goltsman E.G."/>
            <person name="Martinez M."/>
            <person name="Schmutz J."/>
            <person name="Larimer F."/>
            <person name="Land M."/>
            <person name="Hauser L."/>
            <person name="Kyrpides N."/>
            <person name="Kim E."/>
            <person name="Boone D.R."/>
            <person name="Brockman F."/>
            <person name="Culley D."/>
            <person name="Ferry J."/>
            <person name="Gunsalus R."/>
            <person name="McInerney M.J."/>
            <person name="Morrison M."/>
            <person name="Plugge C."/>
            <person name="Rohlin L."/>
            <person name="Scholten J."/>
            <person name="Sieber J."/>
            <person name="Stams A.J.M."/>
            <person name="Worm P."/>
            <person name="Henstra A.M."/>
            <person name="Richardson P."/>
        </authorList>
    </citation>
    <scope>NUCLEOTIDE SEQUENCE [LARGE SCALE GENOMIC DNA]</scope>
    <source>
        <strain evidence="4">DSM 10017 / MPOB</strain>
    </source>
</reference>
<dbReference type="FunCoup" id="A0LQ73">
    <property type="interactions" value="269"/>
</dbReference>
<evidence type="ECO:0000259" key="2">
    <source>
        <dbReference type="Pfam" id="PF13439"/>
    </source>
</evidence>
<dbReference type="InParanoid" id="A0LQ73"/>
<feature type="domain" description="Glycosyl transferase family 1" evidence="1">
    <location>
        <begin position="227"/>
        <end position="391"/>
    </location>
</feature>
<dbReference type="KEGG" id="sfu:Sfum_3906"/>